<dbReference type="HOGENOM" id="CLU_066192_17_4_9"/>
<sequence length="119" mass="13399">MQEFSYPLGDAIKRARGELGLTQSQVAEKSGIDARTVMNIENYKGNPKMEVLYPLVRALKLDSREIFNPEMKRESPAIRQLRFMIEECSEQESAALIPIIESVLSVLRAKGAIEIESDT</sequence>
<dbReference type="InterPro" id="IPR050807">
    <property type="entry name" value="TransReg_Diox_bact_type"/>
</dbReference>
<dbReference type="Gene3D" id="1.10.260.40">
    <property type="entry name" value="lambda repressor-like DNA-binding domains"/>
    <property type="match status" value="1"/>
</dbReference>
<evidence type="ECO:0000259" key="2">
    <source>
        <dbReference type="PROSITE" id="PS50943"/>
    </source>
</evidence>
<dbReference type="eggNOG" id="ENOG5033FZG">
    <property type="taxonomic scope" value="Bacteria"/>
</dbReference>
<evidence type="ECO:0000256" key="1">
    <source>
        <dbReference type="ARBA" id="ARBA00023125"/>
    </source>
</evidence>
<dbReference type="SUPFAM" id="SSF47413">
    <property type="entry name" value="lambda repressor-like DNA-binding domains"/>
    <property type="match status" value="1"/>
</dbReference>
<dbReference type="GO" id="GO:0003677">
    <property type="term" value="F:DNA binding"/>
    <property type="evidence" value="ECO:0007669"/>
    <property type="project" value="UniProtKB-KW"/>
</dbReference>
<dbReference type="Pfam" id="PF01381">
    <property type="entry name" value="HTH_3"/>
    <property type="match status" value="1"/>
</dbReference>
<dbReference type="EMBL" id="AQFT01000207">
    <property type="protein sequence ID" value="EMZ17439.1"/>
    <property type="molecule type" value="Genomic_DNA"/>
</dbReference>
<name>N1ZYP5_9FIRM</name>
<dbReference type="GO" id="GO:0003700">
    <property type="term" value="F:DNA-binding transcription factor activity"/>
    <property type="evidence" value="ECO:0007669"/>
    <property type="project" value="TreeGrafter"/>
</dbReference>
<dbReference type="STRING" id="1235802.C823_05992"/>
<dbReference type="PANTHER" id="PTHR46797">
    <property type="entry name" value="HTH-TYPE TRANSCRIPTIONAL REGULATOR"/>
    <property type="match status" value="1"/>
</dbReference>
<dbReference type="OrthoDB" id="1767443at2"/>
<accession>N1ZYP5</accession>
<keyword evidence="4" id="KW-1185">Reference proteome</keyword>
<protein>
    <recommendedName>
        <fullName evidence="2">HTH cro/C1-type domain-containing protein</fullName>
    </recommendedName>
</protein>
<dbReference type="InterPro" id="IPR001387">
    <property type="entry name" value="Cro/C1-type_HTH"/>
</dbReference>
<dbReference type="CDD" id="cd00093">
    <property type="entry name" value="HTH_XRE"/>
    <property type="match status" value="1"/>
</dbReference>
<evidence type="ECO:0000313" key="4">
    <source>
        <dbReference type="Proteomes" id="UP000012589"/>
    </source>
</evidence>
<dbReference type="Proteomes" id="UP000012589">
    <property type="component" value="Unassembled WGS sequence"/>
</dbReference>
<proteinExistence type="predicted"/>
<reference evidence="3 4" key="1">
    <citation type="journal article" date="2014" name="Genome Announc.">
        <title>Draft genome sequences of the altered schaedler flora, a defined bacterial community from gnotobiotic mice.</title>
        <authorList>
            <person name="Wannemuehler M.J."/>
            <person name="Overstreet A.M."/>
            <person name="Ward D.V."/>
            <person name="Phillips G.J."/>
        </authorList>
    </citation>
    <scope>NUCLEOTIDE SEQUENCE [LARGE SCALE GENOMIC DNA]</scope>
    <source>
        <strain evidence="3 4">ASF492</strain>
    </source>
</reference>
<dbReference type="InterPro" id="IPR010982">
    <property type="entry name" value="Lambda_DNA-bd_dom_sf"/>
</dbReference>
<dbReference type="AlphaFoldDB" id="N1ZYP5"/>
<dbReference type="GO" id="GO:0005829">
    <property type="term" value="C:cytosol"/>
    <property type="evidence" value="ECO:0007669"/>
    <property type="project" value="TreeGrafter"/>
</dbReference>
<evidence type="ECO:0000313" key="3">
    <source>
        <dbReference type="EMBL" id="EMZ17439.1"/>
    </source>
</evidence>
<dbReference type="SMART" id="SM00530">
    <property type="entry name" value="HTH_XRE"/>
    <property type="match status" value="1"/>
</dbReference>
<dbReference type="PROSITE" id="PS50943">
    <property type="entry name" value="HTH_CROC1"/>
    <property type="match status" value="1"/>
</dbReference>
<dbReference type="PATRIC" id="fig|1235802.3.peg.6328"/>
<dbReference type="PANTHER" id="PTHR46797:SF1">
    <property type="entry name" value="METHYLPHOSPHONATE SYNTHASE"/>
    <property type="match status" value="1"/>
</dbReference>
<comment type="caution">
    <text evidence="3">The sequence shown here is derived from an EMBL/GenBank/DDBJ whole genome shotgun (WGS) entry which is preliminary data.</text>
</comment>
<organism evidence="3 4">
    <name type="scientific">Eubacterium plexicaudatum ASF492</name>
    <dbReference type="NCBI Taxonomy" id="1235802"/>
    <lineage>
        <taxon>Bacteria</taxon>
        <taxon>Bacillati</taxon>
        <taxon>Bacillota</taxon>
        <taxon>Clostridia</taxon>
        <taxon>Eubacteriales</taxon>
        <taxon>Eubacteriaceae</taxon>
        <taxon>Eubacterium</taxon>
    </lineage>
</organism>
<keyword evidence="1" id="KW-0238">DNA-binding</keyword>
<feature type="domain" description="HTH cro/C1-type" evidence="2">
    <location>
        <begin position="12"/>
        <end position="66"/>
    </location>
</feature>
<gene>
    <name evidence="3" type="ORF">C823_05992</name>
</gene>